<name>A0A4Q6XUT3_9SPHI</name>
<evidence type="ECO:0000256" key="1">
    <source>
        <dbReference type="SAM" id="SignalP"/>
    </source>
</evidence>
<comment type="caution">
    <text evidence="2">The sequence shown here is derived from an EMBL/GenBank/DDBJ whole genome shotgun (WGS) entry which is preliminary data.</text>
</comment>
<feature type="chain" id="PRO_5020798366" evidence="1">
    <location>
        <begin position="23"/>
        <end position="209"/>
    </location>
</feature>
<protein>
    <submittedName>
        <fullName evidence="2">Uncharacterized protein</fullName>
    </submittedName>
</protein>
<keyword evidence="1" id="KW-0732">Signal</keyword>
<accession>A0A4Q6XUT3</accession>
<evidence type="ECO:0000313" key="2">
    <source>
        <dbReference type="EMBL" id="RZF60136.1"/>
    </source>
</evidence>
<dbReference type="PROSITE" id="PS51257">
    <property type="entry name" value="PROKAR_LIPOPROTEIN"/>
    <property type="match status" value="1"/>
</dbReference>
<reference evidence="2 3" key="1">
    <citation type="submission" date="2019-02" db="EMBL/GenBank/DDBJ databases">
        <authorList>
            <person name="Li Y."/>
        </authorList>
    </citation>
    <scope>NUCLEOTIDE SEQUENCE [LARGE SCALE GENOMIC DNA]</scope>
    <source>
        <strain evidence="2 3">30C10-4-7</strain>
    </source>
</reference>
<evidence type="ECO:0000313" key="3">
    <source>
        <dbReference type="Proteomes" id="UP000292855"/>
    </source>
</evidence>
<organism evidence="2 3">
    <name type="scientific">Sphingobacterium corticibacterium</name>
    <dbReference type="NCBI Taxonomy" id="2484746"/>
    <lineage>
        <taxon>Bacteria</taxon>
        <taxon>Pseudomonadati</taxon>
        <taxon>Bacteroidota</taxon>
        <taxon>Sphingobacteriia</taxon>
        <taxon>Sphingobacteriales</taxon>
        <taxon>Sphingobacteriaceae</taxon>
        <taxon>Sphingobacterium</taxon>
    </lineage>
</organism>
<feature type="signal peptide" evidence="1">
    <location>
        <begin position="1"/>
        <end position="22"/>
    </location>
</feature>
<dbReference type="RefSeq" id="WP_130142054.1">
    <property type="nucleotide sequence ID" value="NZ_SGIT01000002.1"/>
</dbReference>
<dbReference type="OrthoDB" id="1043955at2"/>
<proteinExistence type="predicted"/>
<keyword evidence="3" id="KW-1185">Reference proteome</keyword>
<dbReference type="Proteomes" id="UP000292855">
    <property type="component" value="Unassembled WGS sequence"/>
</dbReference>
<sequence>MNRFLTCSFFLLLFLASCGTYRYPNASGIRESATQELNNYYIDTTQTFVYRAKLHAFKKEMNGSLMIKTLGRNEHRVALVSDFGQTLFDVSISPDGHELHYAMHDLNKRRVVREIVDIFRTMTTQRHATSAVMFANQQHYYPVYVVDNNYYVLKERKVERIQQAKGAKAYLAIVYQGWNAEDIPTSIAIEHKKYPITIDLALDVNQSIL</sequence>
<dbReference type="EMBL" id="SGIT01000002">
    <property type="protein sequence ID" value="RZF60136.1"/>
    <property type="molecule type" value="Genomic_DNA"/>
</dbReference>
<dbReference type="AlphaFoldDB" id="A0A4Q6XUT3"/>
<gene>
    <name evidence="2" type="ORF">EWE74_13535</name>
</gene>